<organism evidence="1 2">
    <name type="scientific">Acinetobacter schindleri NIPH 900</name>
    <dbReference type="NCBI Taxonomy" id="1217675"/>
    <lineage>
        <taxon>Bacteria</taxon>
        <taxon>Pseudomonadati</taxon>
        <taxon>Pseudomonadota</taxon>
        <taxon>Gammaproteobacteria</taxon>
        <taxon>Moraxellales</taxon>
        <taxon>Moraxellaceae</taxon>
        <taxon>Acinetobacter</taxon>
    </lineage>
</organism>
<reference evidence="1 2" key="1">
    <citation type="submission" date="2013-02" db="EMBL/GenBank/DDBJ databases">
        <title>The Genome Sequence of Acinetobacter schindleri NIPH 900.</title>
        <authorList>
            <consortium name="The Broad Institute Genome Sequencing Platform"/>
            <consortium name="The Broad Institute Genome Sequencing Center for Infectious Disease"/>
            <person name="Cerqueira G."/>
            <person name="Feldgarden M."/>
            <person name="Courvalin P."/>
            <person name="Perichon B."/>
            <person name="Grillot-Courvalin C."/>
            <person name="Clermont D."/>
            <person name="Rocha E."/>
            <person name="Yoon E.-J."/>
            <person name="Nemec A."/>
            <person name="Walker B."/>
            <person name="Young S.K."/>
            <person name="Zeng Q."/>
            <person name="Gargeya S."/>
            <person name="Fitzgerald M."/>
            <person name="Haas B."/>
            <person name="Abouelleil A."/>
            <person name="Alvarado L."/>
            <person name="Arachchi H.M."/>
            <person name="Berlin A.M."/>
            <person name="Chapman S.B."/>
            <person name="Dewar J."/>
            <person name="Goldberg J."/>
            <person name="Griggs A."/>
            <person name="Gujja S."/>
            <person name="Hansen M."/>
            <person name="Howarth C."/>
            <person name="Imamovic A."/>
            <person name="Larimer J."/>
            <person name="McCowan C."/>
            <person name="Murphy C."/>
            <person name="Neiman D."/>
            <person name="Pearson M."/>
            <person name="Priest M."/>
            <person name="Roberts A."/>
            <person name="Saif S."/>
            <person name="Shea T."/>
            <person name="Sisk P."/>
            <person name="Sykes S."/>
            <person name="Wortman J."/>
            <person name="Nusbaum C."/>
            <person name="Birren B."/>
        </authorList>
    </citation>
    <scope>NUCLEOTIDE SEQUENCE [LARGE SCALE GENOMIC DNA]</scope>
    <source>
        <strain evidence="1 2">NIPH 900</strain>
    </source>
</reference>
<name>N8Y488_9GAMM</name>
<accession>N8Y488</accession>
<dbReference type="EMBL" id="APPI01000012">
    <property type="protein sequence ID" value="ENV14100.1"/>
    <property type="molecule type" value="Genomic_DNA"/>
</dbReference>
<gene>
    <name evidence="1" type="ORF">F965_01208</name>
</gene>
<dbReference type="HOGENOM" id="CLU_3283397_0_0_6"/>
<evidence type="ECO:0000313" key="2">
    <source>
        <dbReference type="Proteomes" id="UP000018438"/>
    </source>
</evidence>
<dbReference type="RefSeq" id="WP_004813902.1">
    <property type="nucleotide sequence ID" value="NZ_KB849451.1"/>
</dbReference>
<dbReference type="GeneID" id="76205469"/>
<dbReference type="PATRIC" id="fig|1217675.3.peg.1171"/>
<keyword evidence="2" id="KW-1185">Reference proteome</keyword>
<dbReference type="PROSITE" id="PS51257">
    <property type="entry name" value="PROKAR_LIPOPROTEIN"/>
    <property type="match status" value="1"/>
</dbReference>
<comment type="caution">
    <text evidence="1">The sequence shown here is derived from an EMBL/GenBank/DDBJ whole genome shotgun (WGS) entry which is preliminary data.</text>
</comment>
<sequence length="40" mass="4143">MKILFMALSVCTVLGLTACDNNSRDADRDGASAPAGQNTN</sequence>
<evidence type="ECO:0008006" key="3">
    <source>
        <dbReference type="Google" id="ProtNLM"/>
    </source>
</evidence>
<protein>
    <recommendedName>
        <fullName evidence="3">Lipoprotein</fullName>
    </recommendedName>
</protein>
<dbReference type="AlphaFoldDB" id="N8Y488"/>
<dbReference type="Proteomes" id="UP000018438">
    <property type="component" value="Unassembled WGS sequence"/>
</dbReference>
<proteinExistence type="predicted"/>
<evidence type="ECO:0000313" key="1">
    <source>
        <dbReference type="EMBL" id="ENV14100.1"/>
    </source>
</evidence>